<gene>
    <name evidence="1" type="primary">ORF121476</name>
</gene>
<accession>A0A0B7AHS4</accession>
<dbReference type="EMBL" id="HACG01033679">
    <property type="protein sequence ID" value="CEK80544.1"/>
    <property type="molecule type" value="Transcribed_RNA"/>
</dbReference>
<proteinExistence type="predicted"/>
<reference evidence="1" key="1">
    <citation type="submission" date="2014-12" db="EMBL/GenBank/DDBJ databases">
        <title>Insight into the proteome of Arion vulgaris.</title>
        <authorList>
            <person name="Aradska J."/>
            <person name="Bulat T."/>
            <person name="Smidak R."/>
            <person name="Sarate P."/>
            <person name="Gangsoo J."/>
            <person name="Sialana F."/>
            <person name="Bilban M."/>
            <person name="Lubec G."/>
        </authorList>
    </citation>
    <scope>NUCLEOTIDE SEQUENCE</scope>
    <source>
        <tissue evidence="1">Skin</tissue>
    </source>
</reference>
<name>A0A0B7AHS4_9EUPU</name>
<dbReference type="AlphaFoldDB" id="A0A0B7AHS4"/>
<evidence type="ECO:0000313" key="1">
    <source>
        <dbReference type="EMBL" id="CEK80544.1"/>
    </source>
</evidence>
<sequence>MNIWELTSDYTFSSGWVGAINGTGVAIEVTHYFNNVNIKQAKALAERKKKQ</sequence>
<protein>
    <submittedName>
        <fullName evidence="1">Uncharacterized protein</fullName>
    </submittedName>
</protein>
<organism evidence="1">
    <name type="scientific">Arion vulgaris</name>
    <dbReference type="NCBI Taxonomy" id="1028688"/>
    <lineage>
        <taxon>Eukaryota</taxon>
        <taxon>Metazoa</taxon>
        <taxon>Spiralia</taxon>
        <taxon>Lophotrochozoa</taxon>
        <taxon>Mollusca</taxon>
        <taxon>Gastropoda</taxon>
        <taxon>Heterobranchia</taxon>
        <taxon>Euthyneura</taxon>
        <taxon>Panpulmonata</taxon>
        <taxon>Eupulmonata</taxon>
        <taxon>Stylommatophora</taxon>
        <taxon>Helicina</taxon>
        <taxon>Arionoidea</taxon>
        <taxon>Arionidae</taxon>
        <taxon>Arion</taxon>
    </lineage>
</organism>